<evidence type="ECO:0000256" key="6">
    <source>
        <dbReference type="ARBA" id="ARBA00022723"/>
    </source>
</evidence>
<dbReference type="Gene3D" id="3.90.550.10">
    <property type="entry name" value="Spore Coat Polysaccharide Biosynthesis Protein SpsA, Chain A"/>
    <property type="match status" value="1"/>
</dbReference>
<dbReference type="PANTHER" id="PTHR43532:SF1">
    <property type="entry name" value="GLUCOSE-1-PHOSPHATE THYMIDYLYLTRANSFERASE 1"/>
    <property type="match status" value="1"/>
</dbReference>
<evidence type="ECO:0000256" key="8">
    <source>
        <dbReference type="ARBA" id="ARBA00049336"/>
    </source>
</evidence>
<dbReference type="EC" id="2.7.7.24" evidence="3 9"/>
<comment type="cofactor">
    <cofactor evidence="1">
        <name>Mg(2+)</name>
        <dbReference type="ChEBI" id="CHEBI:18420"/>
    </cofactor>
</comment>
<evidence type="ECO:0000313" key="11">
    <source>
        <dbReference type="EMBL" id="RRQ50025.1"/>
    </source>
</evidence>
<keyword evidence="6 9" id="KW-0479">Metal-binding</keyword>
<feature type="domain" description="Nucleotidyl transferase" evidence="10">
    <location>
        <begin position="2"/>
        <end position="235"/>
    </location>
</feature>
<sequence>MKGIILAGGTGSRLHPITLAVSKQLMPIYDKPMIYYPLATLMSAGIREILIITTLQDAPIFEKLLGDGSQLGCEFQYAVQEHPNGLAEAFIIGEQFIGDDKVALILGDNIFYGSGLAKLLQLNNNPEGGIIYGYHVNDPQRYGVVEFDNSGKVISIEEKPKKPKSNYAVPGIYFYDNEVIEIAKSIRPSKRGELEITDVNKAYLGKGKLQVSILDRGTAWLDTGTFGSLMQASHLVEVIQQRQGLKIGCIEEMAYTMEYIDKEQLFQLAKPLMNSGYGEYLINLP</sequence>
<evidence type="ECO:0000256" key="7">
    <source>
        <dbReference type="ARBA" id="ARBA00022842"/>
    </source>
</evidence>
<comment type="caution">
    <text evidence="11">The sequence shown here is derived from an EMBL/GenBank/DDBJ whole genome shotgun (WGS) entry which is preliminary data.</text>
</comment>
<dbReference type="SUPFAM" id="SSF53448">
    <property type="entry name" value="Nucleotide-diphospho-sugar transferases"/>
    <property type="match status" value="1"/>
</dbReference>
<dbReference type="RefSeq" id="WP_125221840.1">
    <property type="nucleotide sequence ID" value="NZ_QUSX01000001.1"/>
</dbReference>
<evidence type="ECO:0000259" key="10">
    <source>
        <dbReference type="Pfam" id="PF00483"/>
    </source>
</evidence>
<gene>
    <name evidence="11" type="primary">rfbA</name>
    <name evidence="11" type="ORF">DZC72_05455</name>
</gene>
<keyword evidence="5 9" id="KW-0548">Nucleotidyltransferase</keyword>
<dbReference type="InterPro" id="IPR005907">
    <property type="entry name" value="G1P_thy_trans_s"/>
</dbReference>
<dbReference type="Pfam" id="PF00483">
    <property type="entry name" value="NTP_transferase"/>
    <property type="match status" value="1"/>
</dbReference>
<evidence type="ECO:0000256" key="4">
    <source>
        <dbReference type="ARBA" id="ARBA00022679"/>
    </source>
</evidence>
<dbReference type="FunFam" id="3.90.550.10:FF:000023">
    <property type="entry name" value="Glucose-1-phosphate thymidylyltransferase"/>
    <property type="match status" value="1"/>
</dbReference>
<evidence type="ECO:0000313" key="12">
    <source>
        <dbReference type="Proteomes" id="UP000286990"/>
    </source>
</evidence>
<dbReference type="AlphaFoldDB" id="A0A3R8Q0X3"/>
<organism evidence="11 12">
    <name type="scientific">Maribacter algicola</name>
    <dbReference type="NCBI Taxonomy" id="2498892"/>
    <lineage>
        <taxon>Bacteria</taxon>
        <taxon>Pseudomonadati</taxon>
        <taxon>Bacteroidota</taxon>
        <taxon>Flavobacteriia</taxon>
        <taxon>Flavobacteriales</taxon>
        <taxon>Flavobacteriaceae</taxon>
        <taxon>Maribacter</taxon>
    </lineage>
</organism>
<keyword evidence="4 9" id="KW-0808">Transferase</keyword>
<comment type="similarity">
    <text evidence="2 9">Belongs to the glucose-1-phosphate thymidylyltransferase family.</text>
</comment>
<name>A0A3R8Q0X3_9FLAO</name>
<dbReference type="CDD" id="cd02538">
    <property type="entry name" value="G1P_TT_short"/>
    <property type="match status" value="1"/>
</dbReference>
<dbReference type="Proteomes" id="UP000286990">
    <property type="component" value="Unassembled WGS sequence"/>
</dbReference>
<dbReference type="GO" id="GO:0008879">
    <property type="term" value="F:glucose-1-phosphate thymidylyltransferase activity"/>
    <property type="evidence" value="ECO:0007669"/>
    <property type="project" value="UniProtKB-EC"/>
</dbReference>
<dbReference type="InterPro" id="IPR005835">
    <property type="entry name" value="NTP_transferase_dom"/>
</dbReference>
<evidence type="ECO:0000256" key="9">
    <source>
        <dbReference type="RuleBase" id="RU003706"/>
    </source>
</evidence>
<proteinExistence type="inferred from homology"/>
<dbReference type="NCBIfam" id="TIGR01207">
    <property type="entry name" value="rmlA"/>
    <property type="match status" value="1"/>
</dbReference>
<evidence type="ECO:0000256" key="2">
    <source>
        <dbReference type="ARBA" id="ARBA00010480"/>
    </source>
</evidence>
<evidence type="ECO:0000256" key="5">
    <source>
        <dbReference type="ARBA" id="ARBA00022695"/>
    </source>
</evidence>
<keyword evidence="12" id="KW-1185">Reference proteome</keyword>
<dbReference type="PANTHER" id="PTHR43532">
    <property type="entry name" value="GLUCOSE-1-PHOSPHATE THYMIDYLYLTRANSFERASE"/>
    <property type="match status" value="1"/>
</dbReference>
<keyword evidence="7 9" id="KW-0460">Magnesium</keyword>
<comment type="function">
    <text evidence="9">Catalyzes the formation of dTDP-glucose, from dTTP and glucose 1-phosphate, as well as its pyrophosphorolysis.</text>
</comment>
<reference evidence="12" key="1">
    <citation type="submission" date="2018-12" db="EMBL/GenBank/DDBJ databases">
        <title>Maribacter lutimaris sp. nov., isolated from marine sediment.</title>
        <authorList>
            <person name="Kim K.K."/>
        </authorList>
    </citation>
    <scope>NUCLEOTIDE SEQUENCE [LARGE SCALE GENOMIC DNA]</scope>
    <source>
        <strain evidence="12">PoM-212</strain>
    </source>
</reference>
<comment type="catalytic activity">
    <reaction evidence="8 9">
        <text>dTTP + alpha-D-glucose 1-phosphate + H(+) = dTDP-alpha-D-glucose + diphosphate</text>
        <dbReference type="Rhea" id="RHEA:15225"/>
        <dbReference type="ChEBI" id="CHEBI:15378"/>
        <dbReference type="ChEBI" id="CHEBI:33019"/>
        <dbReference type="ChEBI" id="CHEBI:37568"/>
        <dbReference type="ChEBI" id="CHEBI:57477"/>
        <dbReference type="ChEBI" id="CHEBI:58601"/>
        <dbReference type="EC" id="2.7.7.24"/>
    </reaction>
</comment>
<dbReference type="InterPro" id="IPR029044">
    <property type="entry name" value="Nucleotide-diphossugar_trans"/>
</dbReference>
<evidence type="ECO:0000256" key="3">
    <source>
        <dbReference type="ARBA" id="ARBA00012461"/>
    </source>
</evidence>
<dbReference type="EMBL" id="QUSX01000001">
    <property type="protein sequence ID" value="RRQ50025.1"/>
    <property type="molecule type" value="Genomic_DNA"/>
</dbReference>
<dbReference type="GO" id="GO:0046872">
    <property type="term" value="F:metal ion binding"/>
    <property type="evidence" value="ECO:0007669"/>
    <property type="project" value="UniProtKB-KW"/>
</dbReference>
<protein>
    <recommendedName>
        <fullName evidence="3 9">Glucose-1-phosphate thymidylyltransferase</fullName>
        <ecNumber evidence="3 9">2.7.7.24</ecNumber>
    </recommendedName>
</protein>
<accession>A0A3R8Q0X3</accession>
<dbReference type="OrthoDB" id="9803871at2"/>
<evidence type="ECO:0000256" key="1">
    <source>
        <dbReference type="ARBA" id="ARBA00001946"/>
    </source>
</evidence>